<dbReference type="PROSITE" id="PS00673">
    <property type="entry name" value="V8_SER"/>
    <property type="match status" value="1"/>
</dbReference>
<keyword evidence="2 6" id="KW-0645">Protease</keyword>
<evidence type="ECO:0000256" key="6">
    <source>
        <dbReference type="RuleBase" id="RU004296"/>
    </source>
</evidence>
<sequence>MDAAEFLTELALALREYRYLDIRDLTDRIDPSGFTLSQIKKTLALMRRKRRFADMERVASIFIASGHSHPVIRRQWAQALLDQNRITQALRALEDLSAKHGNDPVEGPEIRGLIGRAYKQQYINQHHPEDLRSAISAYSLDWQNRTGDYRWQGINIAALAARAQRDNIQLAYDLDPAKIAGEIFADIDDQGVGGIWDYATAMEACVARGNKDAALVCISKYLHHPDADAFELGSTLRQLKEVWQLEKTPLGQVLLPPLEFAALQKEGATVEQPLQPKGELKTEGFEAVWGDENIVYLQWLDSLYERCNAIARISNGTTGRPEGTGFLVAGGLLNPVWAGRIVLLTNSHVISQDPADRAPLRPQQAVAEFTRLPGRPKIKLGELLFSSPRFALDVSILAIDMPGTCYTLAPCADLPKIDPAKVAEQRIYVIGHPGGQELAVSLYDNSLAEYEKHYIRYRSPTIGGNSGSPVFTRQLDSIALHHRAIEEKKLNEGIVLNEIRIAILSQPVSAV</sequence>
<dbReference type="InterPro" id="IPR046880">
    <property type="entry name" value="TPR-S"/>
</dbReference>
<evidence type="ECO:0000313" key="7">
    <source>
        <dbReference type="EMBL" id="SEN38962.1"/>
    </source>
</evidence>
<evidence type="ECO:0000256" key="4">
    <source>
        <dbReference type="ARBA" id="ARBA00022801"/>
    </source>
</evidence>
<dbReference type="Pfam" id="PF13365">
    <property type="entry name" value="Trypsin_2"/>
    <property type="match status" value="1"/>
</dbReference>
<proteinExistence type="inferred from homology"/>
<evidence type="ECO:0000313" key="8">
    <source>
        <dbReference type="Proteomes" id="UP000183898"/>
    </source>
</evidence>
<dbReference type="AlphaFoldDB" id="A0A1H8G4P4"/>
<dbReference type="Proteomes" id="UP000183898">
    <property type="component" value="Unassembled WGS sequence"/>
</dbReference>
<dbReference type="InterPro" id="IPR009003">
    <property type="entry name" value="Peptidase_S1_PA"/>
</dbReference>
<gene>
    <name evidence="7" type="ORF">SAMN05216404_10495</name>
</gene>
<dbReference type="Pfam" id="PF20308">
    <property type="entry name" value="TPR-S"/>
    <property type="match status" value="1"/>
</dbReference>
<evidence type="ECO:0000256" key="1">
    <source>
        <dbReference type="ARBA" id="ARBA00008764"/>
    </source>
</evidence>
<keyword evidence="4 6" id="KW-0378">Hydrolase</keyword>
<dbReference type="InterPro" id="IPR008256">
    <property type="entry name" value="Peptidase_S1B"/>
</dbReference>
<comment type="similarity">
    <text evidence="1 6">Belongs to the peptidase S1B family.</text>
</comment>
<organism evidence="7 8">
    <name type="scientific">Nitrosospira multiformis</name>
    <dbReference type="NCBI Taxonomy" id="1231"/>
    <lineage>
        <taxon>Bacteria</taxon>
        <taxon>Pseudomonadati</taxon>
        <taxon>Pseudomonadota</taxon>
        <taxon>Betaproteobacteria</taxon>
        <taxon>Nitrosomonadales</taxon>
        <taxon>Nitrosomonadaceae</taxon>
        <taxon>Nitrosospira</taxon>
    </lineage>
</organism>
<dbReference type="InterPro" id="IPR043504">
    <property type="entry name" value="Peptidase_S1_PA_chymotrypsin"/>
</dbReference>
<keyword evidence="3" id="KW-0732">Signal</keyword>
<reference evidence="7 8" key="1">
    <citation type="submission" date="2016-10" db="EMBL/GenBank/DDBJ databases">
        <authorList>
            <person name="de Groot N.N."/>
        </authorList>
    </citation>
    <scope>NUCLEOTIDE SEQUENCE [LARGE SCALE GENOMIC DNA]</scope>
    <source>
        <strain evidence="7 8">Nl18</strain>
    </source>
</reference>
<evidence type="ECO:0000256" key="5">
    <source>
        <dbReference type="ARBA" id="ARBA00022825"/>
    </source>
</evidence>
<dbReference type="Gene3D" id="2.40.10.10">
    <property type="entry name" value="Trypsin-like serine proteases"/>
    <property type="match status" value="1"/>
</dbReference>
<keyword evidence="5 6" id="KW-0720">Serine protease</keyword>
<dbReference type="EMBL" id="FOCT01000004">
    <property type="protein sequence ID" value="SEN38962.1"/>
    <property type="molecule type" value="Genomic_DNA"/>
</dbReference>
<dbReference type="InterPro" id="IPR000126">
    <property type="entry name" value="V8_ser_AS"/>
</dbReference>
<dbReference type="PRINTS" id="PR00839">
    <property type="entry name" value="V8PROTEASE"/>
</dbReference>
<protein>
    <recommendedName>
        <fullName evidence="6">Serine protease</fullName>
        <ecNumber evidence="6">3.4.21.-</ecNumber>
    </recommendedName>
</protein>
<evidence type="ECO:0000256" key="3">
    <source>
        <dbReference type="ARBA" id="ARBA00022729"/>
    </source>
</evidence>
<evidence type="ECO:0000256" key="2">
    <source>
        <dbReference type="ARBA" id="ARBA00022670"/>
    </source>
</evidence>
<dbReference type="GO" id="GO:0006508">
    <property type="term" value="P:proteolysis"/>
    <property type="evidence" value="ECO:0007669"/>
    <property type="project" value="UniProtKB-KW"/>
</dbReference>
<dbReference type="EC" id="3.4.21.-" evidence="6"/>
<dbReference type="GO" id="GO:0008236">
    <property type="term" value="F:serine-type peptidase activity"/>
    <property type="evidence" value="ECO:0007669"/>
    <property type="project" value="UniProtKB-KW"/>
</dbReference>
<name>A0A1H8G4P4_9PROT</name>
<dbReference type="RefSeq" id="WP_074745316.1">
    <property type="nucleotide sequence ID" value="NZ_FOCT01000004.1"/>
</dbReference>
<dbReference type="SUPFAM" id="SSF50494">
    <property type="entry name" value="Trypsin-like serine proteases"/>
    <property type="match status" value="1"/>
</dbReference>
<accession>A0A1H8G4P4</accession>